<comment type="caution">
    <text evidence="2">The sequence shown here is derived from an EMBL/GenBank/DDBJ whole genome shotgun (WGS) entry which is preliminary data.</text>
</comment>
<reference evidence="2 3" key="1">
    <citation type="submission" date="2019-06" db="EMBL/GenBank/DDBJ databases">
        <title>Tsukamurella conjunctivitidis sp. nov., Tsukamurella assacharolytica sp. nov. and Tsukamurella sputae sp. nov. isolated from patients with conjunctivitis, bacteraemia (lymphoma) and respiratory infection (sputum) in Hong Kong.</title>
        <authorList>
            <person name="Teng J.L.L."/>
            <person name="Lee H.H."/>
            <person name="Fong J.Y.H."/>
            <person name="Fok K.M.N."/>
            <person name="Lau S.K.P."/>
            <person name="Woo P.C.Y."/>
        </authorList>
    </citation>
    <scope>NUCLEOTIDE SEQUENCE [LARGE SCALE GENOMIC DNA]</scope>
    <source>
        <strain evidence="2 3">HKU72</strain>
    </source>
</reference>
<evidence type="ECO:0000313" key="3">
    <source>
        <dbReference type="Proteomes" id="UP000319375"/>
    </source>
</evidence>
<keyword evidence="3" id="KW-1185">Reference proteome</keyword>
<organism evidence="2 3">
    <name type="scientific">Tsukamurella conjunctivitidis</name>
    <dbReference type="NCBI Taxonomy" id="2592068"/>
    <lineage>
        <taxon>Bacteria</taxon>
        <taxon>Bacillati</taxon>
        <taxon>Actinomycetota</taxon>
        <taxon>Actinomycetes</taxon>
        <taxon>Mycobacteriales</taxon>
        <taxon>Tsukamurellaceae</taxon>
        <taxon>Tsukamurella</taxon>
    </lineage>
</organism>
<proteinExistence type="predicted"/>
<dbReference type="Proteomes" id="UP000319375">
    <property type="component" value="Unassembled WGS sequence"/>
</dbReference>
<accession>A0A5C5S7B8</accession>
<dbReference type="GeneID" id="300999871"/>
<dbReference type="RefSeq" id="WP_068524352.1">
    <property type="nucleotide sequence ID" value="NZ_VIGX01000002.1"/>
</dbReference>
<name>A0A5C5S7B8_9ACTN</name>
<dbReference type="AlphaFoldDB" id="A0A5C5S7B8"/>
<sequence>MSTLDDERLMSPRELAEAKVFGNHSEEWIRAQCRDGAFKDHCRWDGRRYWMDIHDVRAAKNAMRRSVPVAVTRSGLTPRSAARHQNTRGRS</sequence>
<evidence type="ECO:0000256" key="1">
    <source>
        <dbReference type="SAM" id="MobiDB-lite"/>
    </source>
</evidence>
<feature type="compositionally biased region" description="Basic residues" evidence="1">
    <location>
        <begin position="81"/>
        <end position="91"/>
    </location>
</feature>
<protein>
    <submittedName>
        <fullName evidence="2">Uncharacterized protein</fullName>
    </submittedName>
</protein>
<feature type="region of interest" description="Disordered" evidence="1">
    <location>
        <begin position="72"/>
        <end position="91"/>
    </location>
</feature>
<evidence type="ECO:0000313" key="2">
    <source>
        <dbReference type="EMBL" id="TWS30231.1"/>
    </source>
</evidence>
<gene>
    <name evidence="2" type="ORF">FK530_06905</name>
</gene>
<dbReference type="EMBL" id="VIGX01000002">
    <property type="protein sequence ID" value="TWS30231.1"/>
    <property type="molecule type" value="Genomic_DNA"/>
</dbReference>